<dbReference type="Proteomes" id="UP000000689">
    <property type="component" value="Chromosome 3"/>
</dbReference>
<dbReference type="OMA" id="CDFFRLL"/>
<dbReference type="eggNOG" id="ENOG502S17D">
    <property type="taxonomic scope" value="Eukaryota"/>
</dbReference>
<dbReference type="RefSeq" id="XP_003669185.1">
    <property type="nucleotide sequence ID" value="XM_003669137.1"/>
</dbReference>
<dbReference type="KEGG" id="ndi:NDAI_0C02820"/>
<dbReference type="GeneID" id="11496278"/>
<dbReference type="OrthoDB" id="4062049at2759"/>
<name>G0W831_NAUDC</name>
<evidence type="ECO:0000313" key="1">
    <source>
        <dbReference type="EMBL" id="CCD23942.1"/>
    </source>
</evidence>
<sequence>MNSSRPLLHLELKFLDIGKHEVQILPVTDFTRAVSPRRAQRVGALHKIGNTFIQPFGNVDLASSLKPHSQLKGLVKEIENSFVRGSKSYTYYKCKYFTLNYYPPSHFLSLFRKSKPAVSVTPTKKPPAIFNGKLLQNNIKQEDLALISRIYSDSRKQYPRNYSFWRRNSRRILRDEFQMEWCALYGHIAVDEQIAMKRALTSEKTVELKDYKWLDDKGRTKIGVSKDGFYSYQLHYFPVSYNWDEFLSELRKSVRVVAYLKWKKFECDPNTKKKSNQNVNDSVNIDRFNRILEEIDMPIRLVRTRNIDTVTASASDDDTTNTITADNSSDL</sequence>
<organism evidence="1 2">
    <name type="scientific">Naumovozyma dairenensis (strain ATCC 10597 / BCRC 20456 / CBS 421 / NBRC 0211 / NRRL Y-12639)</name>
    <name type="common">Saccharomyces dairenensis</name>
    <dbReference type="NCBI Taxonomy" id="1071378"/>
    <lineage>
        <taxon>Eukaryota</taxon>
        <taxon>Fungi</taxon>
        <taxon>Dikarya</taxon>
        <taxon>Ascomycota</taxon>
        <taxon>Saccharomycotina</taxon>
        <taxon>Saccharomycetes</taxon>
        <taxon>Saccharomycetales</taxon>
        <taxon>Saccharomycetaceae</taxon>
        <taxon>Naumovozyma</taxon>
    </lineage>
</organism>
<gene>
    <name evidence="1" type="primary">NDAI0C02820</name>
    <name evidence="1" type="ordered locus">NDAI_0C02820</name>
</gene>
<proteinExistence type="predicted"/>
<dbReference type="EMBL" id="HE580269">
    <property type="protein sequence ID" value="CCD23942.1"/>
    <property type="molecule type" value="Genomic_DNA"/>
</dbReference>
<evidence type="ECO:0000313" key="2">
    <source>
        <dbReference type="Proteomes" id="UP000000689"/>
    </source>
</evidence>
<keyword evidence="2" id="KW-1185">Reference proteome</keyword>
<accession>G0W831</accession>
<reference evidence="1 2" key="1">
    <citation type="journal article" date="2011" name="Proc. Natl. Acad. Sci. U.S.A.">
        <title>Evolutionary erosion of yeast sex chromosomes by mating-type switching accidents.</title>
        <authorList>
            <person name="Gordon J.L."/>
            <person name="Armisen D."/>
            <person name="Proux-Wera E."/>
            <person name="Oheigeartaigh S.S."/>
            <person name="Byrne K.P."/>
            <person name="Wolfe K.H."/>
        </authorList>
    </citation>
    <scope>NUCLEOTIDE SEQUENCE [LARGE SCALE GENOMIC DNA]</scope>
    <source>
        <strain evidence="2">ATCC 10597 / BCRC 20456 / CBS 421 / NBRC 0211 / NRRL Y-12639</strain>
    </source>
</reference>
<dbReference type="HOGENOM" id="CLU_071646_0_0_1"/>
<protein>
    <submittedName>
        <fullName evidence="1">Uncharacterized protein</fullName>
    </submittedName>
</protein>
<dbReference type="AlphaFoldDB" id="G0W831"/>